<dbReference type="InterPro" id="IPR036937">
    <property type="entry name" value="Adhesion_dom_fimbrial_sf"/>
</dbReference>
<dbReference type="InterPro" id="IPR050263">
    <property type="entry name" value="Bact_Fimbrial_Adh_Pro"/>
</dbReference>
<dbReference type="InterPro" id="IPR008966">
    <property type="entry name" value="Adhesion_dom_sf"/>
</dbReference>
<evidence type="ECO:0000256" key="5">
    <source>
        <dbReference type="SAM" id="SignalP"/>
    </source>
</evidence>
<evidence type="ECO:0000256" key="4">
    <source>
        <dbReference type="ARBA" id="ARBA00023263"/>
    </source>
</evidence>
<dbReference type="EMBL" id="FNDS01000002">
    <property type="protein sequence ID" value="SDH69595.1"/>
    <property type="molecule type" value="Genomic_DNA"/>
</dbReference>
<dbReference type="InterPro" id="IPR039458">
    <property type="entry name" value="FimA-like"/>
</dbReference>
<evidence type="ECO:0000313" key="7">
    <source>
        <dbReference type="Proteomes" id="UP000199636"/>
    </source>
</evidence>
<feature type="chain" id="PRO_5011718552" evidence="5">
    <location>
        <begin position="24"/>
        <end position="177"/>
    </location>
</feature>
<organism evidence="6 7">
    <name type="scientific">Pseudomonas panipatensis</name>
    <dbReference type="NCBI Taxonomy" id="428992"/>
    <lineage>
        <taxon>Bacteria</taxon>
        <taxon>Pseudomonadati</taxon>
        <taxon>Pseudomonadota</taxon>
        <taxon>Gammaproteobacteria</taxon>
        <taxon>Pseudomonadales</taxon>
        <taxon>Pseudomonadaceae</taxon>
        <taxon>Pseudomonas</taxon>
    </lineage>
</organism>
<dbReference type="STRING" id="428992.SAMN05216272_102579"/>
<gene>
    <name evidence="6" type="ORF">SAMN05216272_102579</name>
</gene>
<proteinExistence type="inferred from homology"/>
<dbReference type="PANTHER" id="PTHR33420:SF3">
    <property type="entry name" value="FIMBRIAL SUBUNIT ELFA"/>
    <property type="match status" value="1"/>
</dbReference>
<keyword evidence="4" id="KW-0281">Fimbrium</keyword>
<reference evidence="7" key="1">
    <citation type="submission" date="2016-10" db="EMBL/GenBank/DDBJ databases">
        <authorList>
            <person name="Varghese N."/>
            <person name="Submissions S."/>
        </authorList>
    </citation>
    <scope>NUCLEOTIDE SEQUENCE [LARGE SCALE GENOMIC DNA]</scope>
    <source>
        <strain evidence="7">CCM 7469</strain>
    </source>
</reference>
<dbReference type="Proteomes" id="UP000199636">
    <property type="component" value="Unassembled WGS sequence"/>
</dbReference>
<sequence length="177" mass="17974">MKHTLLIAAFSLAGLGASLNAMAADGTITFEGVVNAKTCTLDTTTSNQTVVLPAVTTTALTGVGTVAGAQPFSLKATGCDAGAVAAAVFADGNNVDPTDGNLNNTFANGTDAQIGIYRQDGTTKINLASFGDSATYTATADASNNIVLSYVAKYIAKNATTKAGLLKTNIQYTMSYQ</sequence>
<dbReference type="GO" id="GO:0043709">
    <property type="term" value="P:cell adhesion involved in single-species biofilm formation"/>
    <property type="evidence" value="ECO:0007669"/>
    <property type="project" value="TreeGrafter"/>
</dbReference>
<evidence type="ECO:0000256" key="2">
    <source>
        <dbReference type="ARBA" id="ARBA00006671"/>
    </source>
</evidence>
<feature type="signal peptide" evidence="5">
    <location>
        <begin position="1"/>
        <end position="23"/>
    </location>
</feature>
<accession>A0A1G8EI39</accession>
<keyword evidence="3 5" id="KW-0732">Signal</keyword>
<evidence type="ECO:0000313" key="6">
    <source>
        <dbReference type="EMBL" id="SDH69595.1"/>
    </source>
</evidence>
<dbReference type="Pfam" id="PF16970">
    <property type="entry name" value="FimA"/>
    <property type="match status" value="1"/>
</dbReference>
<dbReference type="RefSeq" id="WP_090261827.1">
    <property type="nucleotide sequence ID" value="NZ_FNDS01000002.1"/>
</dbReference>
<name>A0A1G8EI39_9PSED</name>
<comment type="similarity">
    <text evidence="2">Belongs to the fimbrial protein family.</text>
</comment>
<evidence type="ECO:0000256" key="1">
    <source>
        <dbReference type="ARBA" id="ARBA00004561"/>
    </source>
</evidence>
<dbReference type="Gene3D" id="2.60.40.1090">
    <property type="entry name" value="Fimbrial-type adhesion domain"/>
    <property type="match status" value="1"/>
</dbReference>
<protein>
    <submittedName>
        <fullName evidence="6">Major type 1 subunit fimbrin (Pilin)</fullName>
    </submittedName>
</protein>
<dbReference type="OrthoDB" id="5906753at2"/>
<dbReference type="AlphaFoldDB" id="A0A1G8EI39"/>
<dbReference type="SUPFAM" id="SSF49401">
    <property type="entry name" value="Bacterial adhesins"/>
    <property type="match status" value="1"/>
</dbReference>
<keyword evidence="7" id="KW-1185">Reference proteome</keyword>
<evidence type="ECO:0000256" key="3">
    <source>
        <dbReference type="ARBA" id="ARBA00022729"/>
    </source>
</evidence>
<dbReference type="GO" id="GO:0009289">
    <property type="term" value="C:pilus"/>
    <property type="evidence" value="ECO:0007669"/>
    <property type="project" value="UniProtKB-SubCell"/>
</dbReference>
<dbReference type="PANTHER" id="PTHR33420">
    <property type="entry name" value="FIMBRIAL SUBUNIT ELFA-RELATED"/>
    <property type="match status" value="1"/>
</dbReference>
<comment type="subcellular location">
    <subcellularLocation>
        <location evidence="1">Fimbrium</location>
    </subcellularLocation>
</comment>